<dbReference type="KEGG" id="mpi:Mpet_1100"/>
<dbReference type="HOGENOM" id="CLU_2366244_0_0_2"/>
<accession>E1RKL3</accession>
<dbReference type="RefSeq" id="WP_013329044.1">
    <property type="nucleotide sequence ID" value="NC_014507.1"/>
</dbReference>
<proteinExistence type="predicted"/>
<organism evidence="1 2">
    <name type="scientific">Methanolacinia petrolearia (strain DSM 11571 / OCM 486 / SEBR 4847)</name>
    <name type="common">Methanoplanus petrolearius</name>
    <dbReference type="NCBI Taxonomy" id="679926"/>
    <lineage>
        <taxon>Archaea</taxon>
        <taxon>Methanobacteriati</taxon>
        <taxon>Methanobacteriota</taxon>
        <taxon>Stenosarchaea group</taxon>
        <taxon>Methanomicrobia</taxon>
        <taxon>Methanomicrobiales</taxon>
        <taxon>Methanomicrobiaceae</taxon>
        <taxon>Methanolacinia</taxon>
    </lineage>
</organism>
<keyword evidence="2" id="KW-1185">Reference proteome</keyword>
<gene>
    <name evidence="1" type="ordered locus">Mpet_1100</name>
</gene>
<sequence>MIEALHTVDANPQENPGRYMIREFISPKETFNVHYCSPKNGIVTGFTVQFSTNAMQRWKKELKEFICLTQSEFPELTIKTIASALFKILRRPPNQ</sequence>
<dbReference type="STRING" id="679926.Mpet_1100"/>
<dbReference type="Proteomes" id="UP000006565">
    <property type="component" value="Chromosome"/>
</dbReference>
<evidence type="ECO:0000313" key="1">
    <source>
        <dbReference type="EMBL" id="ADN35866.1"/>
    </source>
</evidence>
<dbReference type="AlphaFoldDB" id="E1RKL3"/>
<name>E1RKL3_METP4</name>
<dbReference type="EMBL" id="CP002117">
    <property type="protein sequence ID" value="ADN35866.1"/>
    <property type="molecule type" value="Genomic_DNA"/>
</dbReference>
<evidence type="ECO:0000313" key="2">
    <source>
        <dbReference type="Proteomes" id="UP000006565"/>
    </source>
</evidence>
<dbReference type="GeneID" id="9743565"/>
<reference evidence="1 2" key="1">
    <citation type="journal article" date="2010" name="Stand. Genomic Sci.">
        <title>Complete genome sequence of Methanoplanus petrolearius type strain (SEBR 4847).</title>
        <authorList>
            <person name="Brambilla E."/>
            <person name="Djao O.D."/>
            <person name="Daligault H."/>
            <person name="Lapidus A."/>
            <person name="Lucas S."/>
            <person name="Hammon N."/>
            <person name="Nolan M."/>
            <person name="Tice H."/>
            <person name="Cheng J.F."/>
            <person name="Han C."/>
            <person name="Tapia R."/>
            <person name="Goodwin L."/>
            <person name="Pitluck S."/>
            <person name="Liolios K."/>
            <person name="Ivanova N."/>
            <person name="Mavromatis K."/>
            <person name="Mikhailova N."/>
            <person name="Pati A."/>
            <person name="Chen A."/>
            <person name="Palaniappan K."/>
            <person name="Land M."/>
            <person name="Hauser L."/>
            <person name="Chang Y.J."/>
            <person name="Jeffries C.D."/>
            <person name="Rohde M."/>
            <person name="Spring S."/>
            <person name="Sikorski J."/>
            <person name="Goker M."/>
            <person name="Woyke T."/>
            <person name="Bristow J."/>
            <person name="Eisen J.A."/>
            <person name="Markowitz V."/>
            <person name="Hugenholtz P."/>
            <person name="Kyrpides N.C."/>
            <person name="Klenk H.P."/>
        </authorList>
    </citation>
    <scope>NUCLEOTIDE SEQUENCE [LARGE SCALE GENOMIC DNA]</scope>
    <source>
        <strain evidence="2">DSM 11571 / OCM 486 / SEBR 4847</strain>
    </source>
</reference>
<protein>
    <submittedName>
        <fullName evidence="1">Uncharacterized protein</fullName>
    </submittedName>
</protein>